<accession>A0A251U081</accession>
<keyword evidence="3" id="KW-1185">Reference proteome</keyword>
<reference evidence="3" key="1">
    <citation type="journal article" date="2017" name="Nature">
        <title>The sunflower genome provides insights into oil metabolism, flowering and Asterid evolution.</title>
        <authorList>
            <person name="Badouin H."/>
            <person name="Gouzy J."/>
            <person name="Grassa C.J."/>
            <person name="Murat F."/>
            <person name="Staton S.E."/>
            <person name="Cottret L."/>
            <person name="Lelandais-Briere C."/>
            <person name="Owens G.L."/>
            <person name="Carrere S."/>
            <person name="Mayjonade B."/>
            <person name="Legrand L."/>
            <person name="Gill N."/>
            <person name="Kane N.C."/>
            <person name="Bowers J.E."/>
            <person name="Hubner S."/>
            <person name="Bellec A."/>
            <person name="Berard A."/>
            <person name="Berges H."/>
            <person name="Blanchet N."/>
            <person name="Boniface M.C."/>
            <person name="Brunel D."/>
            <person name="Catrice O."/>
            <person name="Chaidir N."/>
            <person name="Claudel C."/>
            <person name="Donnadieu C."/>
            <person name="Faraut T."/>
            <person name="Fievet G."/>
            <person name="Helmstetter N."/>
            <person name="King M."/>
            <person name="Knapp S.J."/>
            <person name="Lai Z."/>
            <person name="Le Paslier M.C."/>
            <person name="Lippi Y."/>
            <person name="Lorenzon L."/>
            <person name="Mandel J.R."/>
            <person name="Marage G."/>
            <person name="Marchand G."/>
            <person name="Marquand E."/>
            <person name="Bret-Mestries E."/>
            <person name="Morien E."/>
            <person name="Nambeesan S."/>
            <person name="Nguyen T."/>
            <person name="Pegot-Espagnet P."/>
            <person name="Pouilly N."/>
            <person name="Raftis F."/>
            <person name="Sallet E."/>
            <person name="Schiex T."/>
            <person name="Thomas J."/>
            <person name="Vandecasteele C."/>
            <person name="Vares D."/>
            <person name="Vear F."/>
            <person name="Vautrin S."/>
            <person name="Crespi M."/>
            <person name="Mangin B."/>
            <person name="Burke J.M."/>
            <person name="Salse J."/>
            <person name="Munos S."/>
            <person name="Vincourt P."/>
            <person name="Rieseberg L.H."/>
            <person name="Langlade N.B."/>
        </authorList>
    </citation>
    <scope>NUCLEOTIDE SEQUENCE [LARGE SCALE GENOMIC DNA]</scope>
    <source>
        <strain evidence="3">cv. SF193</strain>
    </source>
</reference>
<dbReference type="InParanoid" id="A0A251U081"/>
<keyword evidence="1" id="KW-0812">Transmembrane</keyword>
<gene>
    <name evidence="2" type="ORF">HannXRQ_Chr09g0272751</name>
</gene>
<proteinExistence type="predicted"/>
<keyword evidence="1" id="KW-1133">Transmembrane helix</keyword>
<feature type="transmembrane region" description="Helical" evidence="1">
    <location>
        <begin position="33"/>
        <end position="59"/>
    </location>
</feature>
<protein>
    <submittedName>
        <fullName evidence="2">Uncharacterized protein</fullName>
    </submittedName>
</protein>
<evidence type="ECO:0000313" key="3">
    <source>
        <dbReference type="Proteomes" id="UP000215914"/>
    </source>
</evidence>
<dbReference type="Proteomes" id="UP000215914">
    <property type="component" value="Chromosome 9"/>
</dbReference>
<evidence type="ECO:0000256" key="1">
    <source>
        <dbReference type="SAM" id="Phobius"/>
    </source>
</evidence>
<name>A0A251U081_HELAN</name>
<keyword evidence="1" id="KW-0472">Membrane</keyword>
<evidence type="ECO:0000313" key="2">
    <source>
        <dbReference type="EMBL" id="OTG16564.1"/>
    </source>
</evidence>
<dbReference type="EMBL" id="CM007898">
    <property type="protein sequence ID" value="OTG16564.1"/>
    <property type="molecule type" value="Genomic_DNA"/>
</dbReference>
<dbReference type="AlphaFoldDB" id="A0A251U081"/>
<organism evidence="2 3">
    <name type="scientific">Helianthus annuus</name>
    <name type="common">Common sunflower</name>
    <dbReference type="NCBI Taxonomy" id="4232"/>
    <lineage>
        <taxon>Eukaryota</taxon>
        <taxon>Viridiplantae</taxon>
        <taxon>Streptophyta</taxon>
        <taxon>Embryophyta</taxon>
        <taxon>Tracheophyta</taxon>
        <taxon>Spermatophyta</taxon>
        <taxon>Magnoliopsida</taxon>
        <taxon>eudicotyledons</taxon>
        <taxon>Gunneridae</taxon>
        <taxon>Pentapetalae</taxon>
        <taxon>asterids</taxon>
        <taxon>campanulids</taxon>
        <taxon>Asterales</taxon>
        <taxon>Asteraceae</taxon>
        <taxon>Asteroideae</taxon>
        <taxon>Heliantheae alliance</taxon>
        <taxon>Heliantheae</taxon>
        <taxon>Helianthus</taxon>
    </lineage>
</organism>
<sequence length="67" mass="7712">MLVVEVIANNQVIWQDSRTICLAPINSKLTQKLSFWVVFPAVTWFHVSFLVCMCFHVFIRPNATTLS</sequence>